<dbReference type="Proteomes" id="UP000824099">
    <property type="component" value="Unassembled WGS sequence"/>
</dbReference>
<evidence type="ECO:0000259" key="2">
    <source>
        <dbReference type="Pfam" id="PF02350"/>
    </source>
</evidence>
<evidence type="ECO:0000313" key="3">
    <source>
        <dbReference type="EMBL" id="HIU64259.1"/>
    </source>
</evidence>
<dbReference type="Pfam" id="PF02350">
    <property type="entry name" value="Epimerase_2"/>
    <property type="match status" value="1"/>
</dbReference>
<reference evidence="3" key="1">
    <citation type="submission" date="2020-10" db="EMBL/GenBank/DDBJ databases">
        <authorList>
            <person name="Gilroy R."/>
        </authorList>
    </citation>
    <scope>NUCLEOTIDE SEQUENCE</scope>
    <source>
        <strain evidence="3">CHK160-1198</strain>
    </source>
</reference>
<keyword evidence="1 3" id="KW-0413">Isomerase</keyword>
<dbReference type="PANTHER" id="PTHR43174">
    <property type="entry name" value="UDP-N-ACETYLGLUCOSAMINE 2-EPIMERASE"/>
    <property type="match status" value="1"/>
</dbReference>
<dbReference type="CDD" id="cd03786">
    <property type="entry name" value="GTB_UDP-GlcNAc_2-Epimerase"/>
    <property type="match status" value="1"/>
</dbReference>
<sequence length="357" mass="39317">MKIITVVGARPQFIKASVVSKAIQEIGGITEIIVHTGQHFDENMSEVFFNDLAIPRPKYKLDVNGGNHGDMTGRMLIEIEKVLLKEKPDLVLVYGDTNSTLAGALAAAKLHIPVAHVEAGVRDFDMRIPEEVNRILTDQVSSILFCPTDTAIENLQREGFAHKPAKVFQFGDVMQDSAELFSQRAISPHDFNVADGFILTTLHRPDNTGDLIRLSAIVEALNYLHNNVAPVVLPLHPRMRGALNEYGIILDVHLIEPVSYLEMLWLLKHCGIVLTDSGGVQKEAYFFGKACVSMNDHSVWVELVKAGVNKVVGADSKKIIEAVISNLGRVIEVDRNLYGGGVAAKKIVEQLKMIQLN</sequence>
<evidence type="ECO:0000256" key="1">
    <source>
        <dbReference type="RuleBase" id="RU003513"/>
    </source>
</evidence>
<comment type="similarity">
    <text evidence="1">Belongs to the UDP-N-acetylglucosamine 2-epimerase family.</text>
</comment>
<evidence type="ECO:0000313" key="4">
    <source>
        <dbReference type="Proteomes" id="UP000824099"/>
    </source>
</evidence>
<dbReference type="GO" id="GO:0008761">
    <property type="term" value="F:UDP-N-acetylglucosamine 2-epimerase activity"/>
    <property type="evidence" value="ECO:0007669"/>
    <property type="project" value="UniProtKB-EC"/>
</dbReference>
<dbReference type="SUPFAM" id="SSF53756">
    <property type="entry name" value="UDP-Glycosyltransferase/glycogen phosphorylase"/>
    <property type="match status" value="1"/>
</dbReference>
<name>A0A9D1MQH2_9FIRM</name>
<feature type="domain" description="UDP-N-acetylglucosamine 2-epimerase" evidence="2">
    <location>
        <begin position="22"/>
        <end position="352"/>
    </location>
</feature>
<dbReference type="EC" id="5.1.3.14" evidence="3"/>
<dbReference type="PANTHER" id="PTHR43174:SF1">
    <property type="entry name" value="UDP-N-ACETYLGLUCOSAMINE 2-EPIMERASE"/>
    <property type="match status" value="1"/>
</dbReference>
<accession>A0A9D1MQH2</accession>
<dbReference type="InterPro" id="IPR029767">
    <property type="entry name" value="WecB-like"/>
</dbReference>
<comment type="caution">
    <text evidence="3">The sequence shown here is derived from an EMBL/GenBank/DDBJ whole genome shotgun (WGS) entry which is preliminary data.</text>
</comment>
<gene>
    <name evidence="3" type="primary">wecB</name>
    <name evidence="3" type="ORF">IAB06_04380</name>
</gene>
<dbReference type="Gene3D" id="3.40.50.2000">
    <property type="entry name" value="Glycogen Phosphorylase B"/>
    <property type="match status" value="2"/>
</dbReference>
<dbReference type="InterPro" id="IPR003331">
    <property type="entry name" value="UDP_GlcNAc_Epimerase_2_dom"/>
</dbReference>
<protein>
    <submittedName>
        <fullName evidence="3">UDP-N-acetylglucosamine 2-epimerase (Non-hydrolyzing)</fullName>
        <ecNumber evidence="3">5.1.3.14</ecNumber>
    </submittedName>
</protein>
<reference evidence="3" key="2">
    <citation type="journal article" date="2021" name="PeerJ">
        <title>Extensive microbial diversity within the chicken gut microbiome revealed by metagenomics and culture.</title>
        <authorList>
            <person name="Gilroy R."/>
            <person name="Ravi A."/>
            <person name="Getino M."/>
            <person name="Pursley I."/>
            <person name="Horton D.L."/>
            <person name="Alikhan N.F."/>
            <person name="Baker D."/>
            <person name="Gharbi K."/>
            <person name="Hall N."/>
            <person name="Watson M."/>
            <person name="Adriaenssens E.M."/>
            <person name="Foster-Nyarko E."/>
            <person name="Jarju S."/>
            <person name="Secka A."/>
            <person name="Antonio M."/>
            <person name="Oren A."/>
            <person name="Chaudhuri R.R."/>
            <person name="La Ragione R."/>
            <person name="Hildebrand F."/>
            <person name="Pallen M.J."/>
        </authorList>
    </citation>
    <scope>NUCLEOTIDE SEQUENCE</scope>
    <source>
        <strain evidence="3">CHK160-1198</strain>
    </source>
</reference>
<dbReference type="NCBIfam" id="TIGR00236">
    <property type="entry name" value="wecB"/>
    <property type="match status" value="1"/>
</dbReference>
<proteinExistence type="inferred from homology"/>
<dbReference type="EMBL" id="DVNI01000066">
    <property type="protein sequence ID" value="HIU64259.1"/>
    <property type="molecule type" value="Genomic_DNA"/>
</dbReference>
<dbReference type="AlphaFoldDB" id="A0A9D1MQH2"/>
<organism evidence="3 4">
    <name type="scientific">Candidatus Avacidaminococcus intestinavium</name>
    <dbReference type="NCBI Taxonomy" id="2840684"/>
    <lineage>
        <taxon>Bacteria</taxon>
        <taxon>Bacillati</taxon>
        <taxon>Bacillota</taxon>
        <taxon>Negativicutes</taxon>
        <taxon>Acidaminococcales</taxon>
        <taxon>Acidaminococcaceae</taxon>
        <taxon>Acidaminococcaceae incertae sedis</taxon>
        <taxon>Candidatus Avacidaminococcus</taxon>
    </lineage>
</organism>